<reference evidence="3" key="4">
    <citation type="submission" date="2024-02" db="EMBL/GenBank/DDBJ databases">
        <title>Comparative genomics of Cryptococcus and Kwoniella reveals pathogenesis evolution and contrasting modes of karyotype evolution via chromosome fusion or intercentromeric recombination.</title>
        <authorList>
            <person name="Coelho M.A."/>
            <person name="David-Palma M."/>
            <person name="Shea T."/>
            <person name="Bowers K."/>
            <person name="McGinley-Smith S."/>
            <person name="Mohammad A.W."/>
            <person name="Gnirke A."/>
            <person name="Yurkov A.M."/>
            <person name="Nowrousian M."/>
            <person name="Sun S."/>
            <person name="Cuomo C.A."/>
            <person name="Heitman J."/>
        </authorList>
    </citation>
    <scope>NUCLEOTIDE SEQUENCE</scope>
    <source>
        <strain evidence="3">CBS 10118</strain>
    </source>
</reference>
<organism evidence="2">
    <name type="scientific">Kwoniella bestiolae CBS 10118</name>
    <dbReference type="NCBI Taxonomy" id="1296100"/>
    <lineage>
        <taxon>Eukaryota</taxon>
        <taxon>Fungi</taxon>
        <taxon>Dikarya</taxon>
        <taxon>Basidiomycota</taxon>
        <taxon>Agaricomycotina</taxon>
        <taxon>Tremellomycetes</taxon>
        <taxon>Tremellales</taxon>
        <taxon>Cryptococcaceae</taxon>
        <taxon>Kwoniella</taxon>
    </lineage>
</organism>
<dbReference type="GeneID" id="30208105"/>
<reference evidence="2" key="3">
    <citation type="submission" date="2014-01" db="EMBL/GenBank/DDBJ databases">
        <title>Evolution of pathogenesis and genome organization in the Tremellales.</title>
        <authorList>
            <person name="Cuomo C."/>
            <person name="Litvintseva A."/>
            <person name="Heitman J."/>
            <person name="Chen Y."/>
            <person name="Sun S."/>
            <person name="Springer D."/>
            <person name="Dromer F."/>
            <person name="Young S."/>
            <person name="Zeng Q."/>
            <person name="Chapman S."/>
            <person name="Gujja S."/>
            <person name="Saif S."/>
            <person name="Birren B."/>
        </authorList>
    </citation>
    <scope>NUCLEOTIDE SEQUENCE</scope>
    <source>
        <strain evidence="2">CBS 10118</strain>
    </source>
</reference>
<dbReference type="AlphaFoldDB" id="A0A1B9G4R3"/>
<name>A0A1B9G4R3_9TREE</name>
<gene>
    <name evidence="2" type="ORF">I302_03706</name>
    <name evidence="3" type="ORF">I302_100334</name>
</gene>
<sequence length="164" mass="18675">MTSHNSAKPDIRRVSETEPQRDLKEKDKEEADTTCFLPSCEICDETFYPQDQDLTDPRLRQENSRASDQWDILKAPGATFDFSIDLQSTIKNLTLRNRLVAGSQEQELGSTIVRYNQNTQSTYQEGQAIRAERLRSLLEGTDENDQKDVDPDVAEAYGAIRAFL</sequence>
<proteinExistence type="predicted"/>
<dbReference type="Proteomes" id="UP000092730">
    <property type="component" value="Chromosome 1"/>
</dbReference>
<evidence type="ECO:0000313" key="4">
    <source>
        <dbReference type="Proteomes" id="UP000092730"/>
    </source>
</evidence>
<keyword evidence="4" id="KW-1185">Reference proteome</keyword>
<feature type="region of interest" description="Disordered" evidence="1">
    <location>
        <begin position="1"/>
        <end position="31"/>
    </location>
</feature>
<reference evidence="2" key="1">
    <citation type="submission" date="2013-07" db="EMBL/GenBank/DDBJ databases">
        <title>The Genome Sequence of Cryptococcus bestiolae CBS10118.</title>
        <authorList>
            <consortium name="The Broad Institute Genome Sequencing Platform"/>
            <person name="Cuomo C."/>
            <person name="Litvintseva A."/>
            <person name="Chen Y."/>
            <person name="Heitman J."/>
            <person name="Sun S."/>
            <person name="Springer D."/>
            <person name="Dromer F."/>
            <person name="Young S.K."/>
            <person name="Zeng Q."/>
            <person name="Gargeya S."/>
            <person name="Fitzgerald M."/>
            <person name="Abouelleil A."/>
            <person name="Alvarado L."/>
            <person name="Berlin A.M."/>
            <person name="Chapman S.B."/>
            <person name="Dewar J."/>
            <person name="Goldberg J."/>
            <person name="Griggs A."/>
            <person name="Gujja S."/>
            <person name="Hansen M."/>
            <person name="Howarth C."/>
            <person name="Imamovic A."/>
            <person name="Larimer J."/>
            <person name="McCowan C."/>
            <person name="Murphy C."/>
            <person name="Pearson M."/>
            <person name="Priest M."/>
            <person name="Roberts A."/>
            <person name="Saif S."/>
            <person name="Shea T."/>
            <person name="Sykes S."/>
            <person name="Wortman J."/>
            <person name="Nusbaum C."/>
            <person name="Birren B."/>
        </authorList>
    </citation>
    <scope>NUCLEOTIDE SEQUENCE [LARGE SCALE GENOMIC DNA]</scope>
    <source>
        <strain evidence="2">CBS 10118</strain>
    </source>
</reference>
<dbReference type="RefSeq" id="XP_019047099.1">
    <property type="nucleotide sequence ID" value="XM_019190351.1"/>
</dbReference>
<evidence type="ECO:0000256" key="1">
    <source>
        <dbReference type="SAM" id="MobiDB-lite"/>
    </source>
</evidence>
<feature type="compositionally biased region" description="Basic and acidic residues" evidence="1">
    <location>
        <begin position="7"/>
        <end position="31"/>
    </location>
</feature>
<evidence type="ECO:0000313" key="2">
    <source>
        <dbReference type="EMBL" id="OCF26029.1"/>
    </source>
</evidence>
<reference evidence="3" key="2">
    <citation type="submission" date="2013-07" db="EMBL/GenBank/DDBJ databases">
        <authorList>
            <consortium name="The Broad Institute Genome Sequencing Platform"/>
            <person name="Cuomo C."/>
            <person name="Litvintseva A."/>
            <person name="Chen Y."/>
            <person name="Heitman J."/>
            <person name="Sun S."/>
            <person name="Springer D."/>
            <person name="Dromer F."/>
            <person name="Young S.K."/>
            <person name="Zeng Q."/>
            <person name="Gargeya S."/>
            <person name="Fitzgerald M."/>
            <person name="Abouelleil A."/>
            <person name="Alvarado L."/>
            <person name="Berlin A.M."/>
            <person name="Chapman S.B."/>
            <person name="Dewar J."/>
            <person name="Goldberg J."/>
            <person name="Griggs A."/>
            <person name="Gujja S."/>
            <person name="Hansen M."/>
            <person name="Howarth C."/>
            <person name="Imamovic A."/>
            <person name="Larimer J."/>
            <person name="McCowan C."/>
            <person name="Murphy C."/>
            <person name="Pearson M."/>
            <person name="Priest M."/>
            <person name="Roberts A."/>
            <person name="Saif S."/>
            <person name="Shea T."/>
            <person name="Sykes S."/>
            <person name="Wortman J."/>
            <person name="Nusbaum C."/>
            <person name="Birren B."/>
        </authorList>
    </citation>
    <scope>NUCLEOTIDE SEQUENCE</scope>
    <source>
        <strain evidence="3">CBS 10118</strain>
    </source>
</reference>
<protein>
    <submittedName>
        <fullName evidence="2">Uncharacterized protein</fullName>
    </submittedName>
</protein>
<dbReference type="EMBL" id="KI894020">
    <property type="protein sequence ID" value="OCF26029.1"/>
    <property type="molecule type" value="Genomic_DNA"/>
</dbReference>
<dbReference type="KEGG" id="kbi:30208105"/>
<evidence type="ECO:0000313" key="3">
    <source>
        <dbReference type="EMBL" id="WVW78380.1"/>
    </source>
</evidence>
<accession>A0A1B9G4R3</accession>
<dbReference type="EMBL" id="CP144541">
    <property type="protein sequence ID" value="WVW78380.1"/>
    <property type="molecule type" value="Genomic_DNA"/>
</dbReference>
<dbReference type="VEuPathDB" id="FungiDB:I302_03706"/>